<dbReference type="GO" id="GO:0004565">
    <property type="term" value="F:beta-galactosidase activity"/>
    <property type="evidence" value="ECO:0007669"/>
    <property type="project" value="InterPro"/>
</dbReference>
<evidence type="ECO:0000313" key="7">
    <source>
        <dbReference type="Proteomes" id="UP000219374"/>
    </source>
</evidence>
<organism evidence="6 7">
    <name type="scientific">Pseudoxanthomonas wuyuanensis</name>
    <dbReference type="NCBI Taxonomy" id="1073196"/>
    <lineage>
        <taxon>Bacteria</taxon>
        <taxon>Pseudomonadati</taxon>
        <taxon>Pseudomonadota</taxon>
        <taxon>Gammaproteobacteria</taxon>
        <taxon>Lysobacterales</taxon>
        <taxon>Lysobacteraceae</taxon>
        <taxon>Pseudoxanthomonas</taxon>
    </lineage>
</organism>
<dbReference type="Pfam" id="PF02449">
    <property type="entry name" value="Glyco_hydro_42"/>
    <property type="match status" value="1"/>
</dbReference>
<dbReference type="Pfam" id="PF18120">
    <property type="entry name" value="DUF5597"/>
    <property type="match status" value="1"/>
</dbReference>
<sequence>MASRQRLVSSAGEGLCNPGRSTGTGALGKPPQPMSFLRAIACLLAALLPALAVAAEMPRFVSRDGRHALFVDGAPYSIMAAQLHNSSAWPQVLPQALEDVDALHANTLEAPVYWEQFEPEPGRYDYANIDALIAQSRARGLRLALLWFGSWKNGQMHYVPEWIKRDRVTYPRMLDANGVPVDVLSPHAQANVDADKRAFAALMRHLRKVDEGTHTVILVQVQNEPGAIGTVRDHGEAGERAFRGAVPEAVVRALNKPAGTWTDVFGADAAEAFSAYSNAVYIEQVAAAGRAENPLPLYVNTWLRYKGKKYPGLDYPSGGATWNVFDLWRAVTPSIDFIGTDIYTNDYNEYTKVVDQYARPDNPAWVSETGFEAATAPYHFYVLGKGGLGFSVFGIDGNEDTPENRAAIDAHAAGFGLLAPMQRVLASAAFEGRLQAAVEKPGAPQQVLRFGQWQARVSFGAPMWGDAPAILPGTADHAGRVLVVQLEPDVFLVTGFQGRVEFVRDADDGKYGQLLKVEQGHYVDGKWRTVRWLNGDETDYGLNFRSRDPYVLKVTVGIH</sequence>
<proteinExistence type="predicted"/>
<name>A0A286D2U8_9GAMM</name>
<keyword evidence="2" id="KW-0326">Glycosidase</keyword>
<feature type="domain" description="DUF5597" evidence="5">
    <location>
        <begin position="412"/>
        <end position="545"/>
    </location>
</feature>
<dbReference type="GO" id="GO:0009341">
    <property type="term" value="C:beta-galactosidase complex"/>
    <property type="evidence" value="ECO:0007669"/>
    <property type="project" value="InterPro"/>
</dbReference>
<keyword evidence="1" id="KW-0378">Hydrolase</keyword>
<feature type="region of interest" description="Disordered" evidence="3">
    <location>
        <begin position="1"/>
        <end position="28"/>
    </location>
</feature>
<evidence type="ECO:0000256" key="1">
    <source>
        <dbReference type="ARBA" id="ARBA00022801"/>
    </source>
</evidence>
<dbReference type="SUPFAM" id="SSF51445">
    <property type="entry name" value="(Trans)glycosidases"/>
    <property type="match status" value="1"/>
</dbReference>
<dbReference type="Gene3D" id="2.60.220.20">
    <property type="entry name" value="putative beta-Galactosidase from caulobacter crescentus"/>
    <property type="match status" value="1"/>
</dbReference>
<evidence type="ECO:0000259" key="5">
    <source>
        <dbReference type="Pfam" id="PF18120"/>
    </source>
</evidence>
<evidence type="ECO:0000259" key="4">
    <source>
        <dbReference type="Pfam" id="PF02449"/>
    </source>
</evidence>
<evidence type="ECO:0000256" key="2">
    <source>
        <dbReference type="ARBA" id="ARBA00023295"/>
    </source>
</evidence>
<dbReference type="EMBL" id="OCND01000002">
    <property type="protein sequence ID" value="SOD52991.1"/>
    <property type="molecule type" value="Genomic_DNA"/>
</dbReference>
<evidence type="ECO:0000313" key="6">
    <source>
        <dbReference type="EMBL" id="SOD52991.1"/>
    </source>
</evidence>
<evidence type="ECO:0000256" key="3">
    <source>
        <dbReference type="SAM" id="MobiDB-lite"/>
    </source>
</evidence>
<keyword evidence="7" id="KW-1185">Reference proteome</keyword>
<gene>
    <name evidence="6" type="ORF">SAMN06296416_102183</name>
</gene>
<feature type="domain" description="Glycoside hydrolase family 42 N-terminal" evidence="4">
    <location>
        <begin position="100"/>
        <end position="265"/>
    </location>
</feature>
<dbReference type="InterPro" id="IPR017853">
    <property type="entry name" value="GH"/>
</dbReference>
<dbReference type="FunFam" id="3.20.20.80:FF:000135">
    <property type="entry name" value="Beta-galactosidase, putative, bgl35A"/>
    <property type="match status" value="1"/>
</dbReference>
<dbReference type="AlphaFoldDB" id="A0A286D2U8"/>
<protein>
    <submittedName>
        <fullName evidence="6">Beta-galactosidase GanA</fullName>
    </submittedName>
</protein>
<dbReference type="GO" id="GO:0005975">
    <property type="term" value="P:carbohydrate metabolic process"/>
    <property type="evidence" value="ECO:0007669"/>
    <property type="project" value="InterPro"/>
</dbReference>
<accession>A0A286D2U8</accession>
<dbReference type="InterPro" id="IPR040719">
    <property type="entry name" value="DUF5597"/>
</dbReference>
<reference evidence="6 7" key="1">
    <citation type="submission" date="2017-09" db="EMBL/GenBank/DDBJ databases">
        <authorList>
            <person name="Ehlers B."/>
            <person name="Leendertz F.H."/>
        </authorList>
    </citation>
    <scope>NUCLEOTIDE SEQUENCE [LARGE SCALE GENOMIC DNA]</scope>
    <source>
        <strain evidence="6 7">CGMCC 1.10978</strain>
    </source>
</reference>
<dbReference type="Proteomes" id="UP000219374">
    <property type="component" value="Unassembled WGS sequence"/>
</dbReference>
<dbReference type="Gene3D" id="3.20.20.80">
    <property type="entry name" value="Glycosidases"/>
    <property type="match status" value="1"/>
</dbReference>
<dbReference type="InterPro" id="IPR013529">
    <property type="entry name" value="Glyco_hydro_42_N"/>
</dbReference>